<evidence type="ECO:0000313" key="6">
    <source>
        <dbReference type="EMBL" id="TFY78623.1"/>
    </source>
</evidence>
<dbReference type="PROSITE" id="PS50865">
    <property type="entry name" value="ZF_MYND_2"/>
    <property type="match status" value="1"/>
</dbReference>
<reference evidence="6 7" key="1">
    <citation type="submission" date="2019-02" db="EMBL/GenBank/DDBJ databases">
        <title>Genome sequencing of the rare red list fungi Hericium alpestre (H. flagellum).</title>
        <authorList>
            <person name="Buettner E."/>
            <person name="Kellner H."/>
        </authorList>
    </citation>
    <scope>NUCLEOTIDE SEQUENCE [LARGE SCALE GENOMIC DNA]</scope>
    <source>
        <strain evidence="6 7">DSM 108284</strain>
    </source>
</reference>
<keyword evidence="2 4" id="KW-0863">Zinc-finger</keyword>
<gene>
    <name evidence="6" type="ORF">EWM64_g5386</name>
</gene>
<dbReference type="InterPro" id="IPR002893">
    <property type="entry name" value="Znf_MYND"/>
</dbReference>
<dbReference type="Gene3D" id="6.10.140.2220">
    <property type="match status" value="1"/>
</dbReference>
<evidence type="ECO:0000259" key="5">
    <source>
        <dbReference type="PROSITE" id="PS50865"/>
    </source>
</evidence>
<dbReference type="EMBL" id="SFCI01000644">
    <property type="protein sequence ID" value="TFY78623.1"/>
    <property type="molecule type" value="Genomic_DNA"/>
</dbReference>
<dbReference type="Proteomes" id="UP000298061">
    <property type="component" value="Unassembled WGS sequence"/>
</dbReference>
<name>A0A4Y9ZX78_9AGAM</name>
<dbReference type="OrthoDB" id="432970at2759"/>
<dbReference type="GO" id="GO:0008270">
    <property type="term" value="F:zinc ion binding"/>
    <property type="evidence" value="ECO:0007669"/>
    <property type="project" value="UniProtKB-KW"/>
</dbReference>
<dbReference type="SUPFAM" id="SSF144232">
    <property type="entry name" value="HIT/MYND zinc finger-like"/>
    <property type="match status" value="1"/>
</dbReference>
<evidence type="ECO:0000313" key="7">
    <source>
        <dbReference type="Proteomes" id="UP000298061"/>
    </source>
</evidence>
<proteinExistence type="predicted"/>
<dbReference type="Pfam" id="PF01753">
    <property type="entry name" value="zf-MYND"/>
    <property type="match status" value="1"/>
</dbReference>
<keyword evidence="1" id="KW-0479">Metal-binding</keyword>
<evidence type="ECO:0000256" key="2">
    <source>
        <dbReference type="ARBA" id="ARBA00022771"/>
    </source>
</evidence>
<sequence length="297" mass="34432">MDNILWADYRLCVRCFKKIWRDEGVHRCKGCRYAVYCDQQCQKADWPTHKAKNIKLEMDATQGLVRDHLSRLYGGSQEEIRQRDHARFEEWCRVHTFTLFRAATSALRAALLSTSLKGIALDRFLFRVELRPLLIDSDDPSRTFIVQRAEIRGVATAQEVAYFHADGMAEYLKEVNETCFLRARDDWNAADRYRGVLPMECVYGRYPIQSGVPILDPLPQSLPQNDSDVTRWKKWLPTFQAMALQGHVVGPMEFEGMKDIDTMSKMGTMQKLGGEWEWVQMSDDDARRFGYSDILEA</sequence>
<dbReference type="AlphaFoldDB" id="A0A4Y9ZX78"/>
<evidence type="ECO:0000256" key="4">
    <source>
        <dbReference type="PROSITE-ProRule" id="PRU00134"/>
    </source>
</evidence>
<evidence type="ECO:0000256" key="1">
    <source>
        <dbReference type="ARBA" id="ARBA00022723"/>
    </source>
</evidence>
<feature type="domain" description="MYND-type" evidence="5">
    <location>
        <begin position="12"/>
        <end position="53"/>
    </location>
</feature>
<keyword evidence="3" id="KW-0862">Zinc</keyword>
<keyword evidence="7" id="KW-1185">Reference proteome</keyword>
<accession>A0A4Y9ZX78</accession>
<evidence type="ECO:0000256" key="3">
    <source>
        <dbReference type="ARBA" id="ARBA00022833"/>
    </source>
</evidence>
<protein>
    <recommendedName>
        <fullName evidence="5">MYND-type domain-containing protein</fullName>
    </recommendedName>
</protein>
<comment type="caution">
    <text evidence="6">The sequence shown here is derived from an EMBL/GenBank/DDBJ whole genome shotgun (WGS) entry which is preliminary data.</text>
</comment>
<organism evidence="6 7">
    <name type="scientific">Hericium alpestre</name>
    <dbReference type="NCBI Taxonomy" id="135208"/>
    <lineage>
        <taxon>Eukaryota</taxon>
        <taxon>Fungi</taxon>
        <taxon>Dikarya</taxon>
        <taxon>Basidiomycota</taxon>
        <taxon>Agaricomycotina</taxon>
        <taxon>Agaricomycetes</taxon>
        <taxon>Russulales</taxon>
        <taxon>Hericiaceae</taxon>
        <taxon>Hericium</taxon>
    </lineage>
</organism>